<evidence type="ECO:0000313" key="4">
    <source>
        <dbReference type="Proteomes" id="UP000015100"/>
    </source>
</evidence>
<accession>S8BR46</accession>
<dbReference type="HOGENOM" id="CLU_1194868_0_0_1"/>
<dbReference type="AlphaFoldDB" id="S8BR46"/>
<evidence type="ECO:0000256" key="2">
    <source>
        <dbReference type="SAM" id="SignalP"/>
    </source>
</evidence>
<protein>
    <recommendedName>
        <fullName evidence="5">GPI anchored serine-threonine rich protein</fullName>
    </recommendedName>
</protein>
<keyword evidence="2" id="KW-0732">Signal</keyword>
<organism evidence="3 4">
    <name type="scientific">Dactylellina haptotyla (strain CBS 200.50)</name>
    <name type="common">Nematode-trapping fungus</name>
    <name type="synonym">Monacrosporium haptotylum</name>
    <dbReference type="NCBI Taxonomy" id="1284197"/>
    <lineage>
        <taxon>Eukaryota</taxon>
        <taxon>Fungi</taxon>
        <taxon>Dikarya</taxon>
        <taxon>Ascomycota</taxon>
        <taxon>Pezizomycotina</taxon>
        <taxon>Orbiliomycetes</taxon>
        <taxon>Orbiliales</taxon>
        <taxon>Orbiliaceae</taxon>
        <taxon>Dactylellina</taxon>
    </lineage>
</organism>
<feature type="compositionally biased region" description="Low complexity" evidence="1">
    <location>
        <begin position="152"/>
        <end position="212"/>
    </location>
</feature>
<comment type="caution">
    <text evidence="3">The sequence shown here is derived from an EMBL/GenBank/DDBJ whole genome shotgun (WGS) entry which is preliminary data.</text>
</comment>
<evidence type="ECO:0000256" key="1">
    <source>
        <dbReference type="SAM" id="MobiDB-lite"/>
    </source>
</evidence>
<reference evidence="4" key="2">
    <citation type="submission" date="2013-04" db="EMBL/GenBank/DDBJ databases">
        <title>Genomic mechanisms accounting for the adaptation to parasitism in nematode-trapping fungi.</title>
        <authorList>
            <person name="Ahren D.G."/>
        </authorList>
    </citation>
    <scope>NUCLEOTIDE SEQUENCE [LARGE SCALE GENOMIC DNA]</scope>
    <source>
        <strain evidence="4">CBS 200.50</strain>
    </source>
</reference>
<feature type="chain" id="PRO_5004561506" description="GPI anchored serine-threonine rich protein" evidence="2">
    <location>
        <begin position="22"/>
        <end position="236"/>
    </location>
</feature>
<feature type="region of interest" description="Disordered" evidence="1">
    <location>
        <begin position="138"/>
        <end position="212"/>
    </location>
</feature>
<proteinExistence type="predicted"/>
<name>S8BR46_DACHA</name>
<evidence type="ECO:0008006" key="5">
    <source>
        <dbReference type="Google" id="ProtNLM"/>
    </source>
</evidence>
<sequence length="236" mass="23894">MARYTVSQFLILLCTIKLAVAAPPPGGISLPMALMKRQDLCVGPVICDQTATTCTSCESGFYCTFDGGCCEEGLTCSGFKPCVNAGTPAPTETQICPTDAPICTASDGIPVCSGSIDDWIAISQALGGAVTTDASTFTTSSAELEPTSTPNPSSDALESSTSETESSASTPEPTETTSQEVATTTAFIAETPETSTTSSGPSTTATSAPVSPNSAVKTQLGLATVVGFVLLTVFAL</sequence>
<evidence type="ECO:0000313" key="3">
    <source>
        <dbReference type="EMBL" id="EPS41908.1"/>
    </source>
</evidence>
<reference evidence="3 4" key="1">
    <citation type="journal article" date="2013" name="PLoS Genet.">
        <title>Genomic mechanisms accounting for the adaptation to parasitism in nematode-trapping fungi.</title>
        <authorList>
            <person name="Meerupati T."/>
            <person name="Andersson K.M."/>
            <person name="Friman E."/>
            <person name="Kumar D."/>
            <person name="Tunlid A."/>
            <person name="Ahren D."/>
        </authorList>
    </citation>
    <scope>NUCLEOTIDE SEQUENCE [LARGE SCALE GENOMIC DNA]</scope>
    <source>
        <strain evidence="3 4">CBS 200.50</strain>
    </source>
</reference>
<dbReference type="Proteomes" id="UP000015100">
    <property type="component" value="Unassembled WGS sequence"/>
</dbReference>
<dbReference type="OrthoDB" id="5152093at2759"/>
<dbReference type="EMBL" id="AQGS01000132">
    <property type="protein sequence ID" value="EPS41908.1"/>
    <property type="molecule type" value="Genomic_DNA"/>
</dbReference>
<dbReference type="OMA" id="CVGPVIC"/>
<gene>
    <name evidence="3" type="ORF">H072_4118</name>
</gene>
<feature type="signal peptide" evidence="2">
    <location>
        <begin position="1"/>
        <end position="21"/>
    </location>
</feature>
<keyword evidence="4" id="KW-1185">Reference proteome</keyword>